<reference evidence="1" key="1">
    <citation type="submission" date="2020-10" db="EMBL/GenBank/DDBJ databases">
        <title>High-Quality Genome Resource of Clonostachys rosea strain S41 by Oxford Nanopore Long-Read Sequencing.</title>
        <authorList>
            <person name="Wang H."/>
        </authorList>
    </citation>
    <scope>NUCLEOTIDE SEQUENCE</scope>
    <source>
        <strain evidence="1">S41</strain>
    </source>
</reference>
<proteinExistence type="predicted"/>
<dbReference type="EMBL" id="JADCTT010000016">
    <property type="protein sequence ID" value="KAF9743762.1"/>
    <property type="molecule type" value="Genomic_DNA"/>
</dbReference>
<dbReference type="Proteomes" id="UP000616885">
    <property type="component" value="Unassembled WGS sequence"/>
</dbReference>
<evidence type="ECO:0000313" key="1">
    <source>
        <dbReference type="EMBL" id="KAF9743762.1"/>
    </source>
</evidence>
<accession>A0A8H7N1S0</accession>
<evidence type="ECO:0000313" key="2">
    <source>
        <dbReference type="Proteomes" id="UP000616885"/>
    </source>
</evidence>
<dbReference type="AlphaFoldDB" id="A0A8H7N1S0"/>
<name>A0A8H7N1S0_BIOOC</name>
<gene>
    <name evidence="1" type="ORF">IM811_006102</name>
</gene>
<sequence>MSSDLIPDLQSLLKDLNTELVNLNDIVPTDKKRNFSIRATETCLQQVDAIKIDRAHYNDHAKAIRDRINVIIPDLEDLREAAQGNVRKPTECNDSRLKELVDQL</sequence>
<organism evidence="1 2">
    <name type="scientific">Bionectria ochroleuca</name>
    <name type="common">Gliocladium roseum</name>
    <dbReference type="NCBI Taxonomy" id="29856"/>
    <lineage>
        <taxon>Eukaryota</taxon>
        <taxon>Fungi</taxon>
        <taxon>Dikarya</taxon>
        <taxon>Ascomycota</taxon>
        <taxon>Pezizomycotina</taxon>
        <taxon>Sordariomycetes</taxon>
        <taxon>Hypocreomycetidae</taxon>
        <taxon>Hypocreales</taxon>
        <taxon>Bionectriaceae</taxon>
        <taxon>Clonostachys</taxon>
    </lineage>
</organism>
<protein>
    <submittedName>
        <fullName evidence="1">Uncharacterized protein</fullName>
    </submittedName>
</protein>
<comment type="caution">
    <text evidence="1">The sequence shown here is derived from an EMBL/GenBank/DDBJ whole genome shotgun (WGS) entry which is preliminary data.</text>
</comment>